<feature type="region of interest" description="Disordered" evidence="1">
    <location>
        <begin position="1"/>
        <end position="70"/>
    </location>
</feature>
<accession>A0A0E0JQT6</accession>
<dbReference type="EnsemblPlants" id="OPUNC01G35480.1">
    <property type="protein sequence ID" value="OPUNC01G35480.1"/>
    <property type="gene ID" value="OPUNC01G35480"/>
</dbReference>
<dbReference type="AlphaFoldDB" id="A0A0E0JQT6"/>
<feature type="compositionally biased region" description="Low complexity" evidence="1">
    <location>
        <begin position="1"/>
        <end position="15"/>
    </location>
</feature>
<feature type="transmembrane region" description="Helical" evidence="2">
    <location>
        <begin position="130"/>
        <end position="156"/>
    </location>
</feature>
<name>A0A0E0JQT6_ORYPU</name>
<feature type="transmembrane region" description="Helical" evidence="2">
    <location>
        <begin position="298"/>
        <end position="323"/>
    </location>
</feature>
<keyword evidence="2" id="KW-0812">Transmembrane</keyword>
<feature type="transmembrane region" description="Helical" evidence="2">
    <location>
        <begin position="176"/>
        <end position="197"/>
    </location>
</feature>
<evidence type="ECO:0000256" key="2">
    <source>
        <dbReference type="SAM" id="Phobius"/>
    </source>
</evidence>
<reference evidence="3" key="1">
    <citation type="submission" date="2015-04" db="UniProtKB">
        <authorList>
            <consortium name="EnsemblPlants"/>
        </authorList>
    </citation>
    <scope>IDENTIFICATION</scope>
</reference>
<feature type="transmembrane region" description="Helical" evidence="2">
    <location>
        <begin position="273"/>
        <end position="292"/>
    </location>
</feature>
<feature type="transmembrane region" description="Helical" evidence="2">
    <location>
        <begin position="209"/>
        <end position="228"/>
    </location>
</feature>
<keyword evidence="2" id="KW-0472">Membrane</keyword>
<keyword evidence="2" id="KW-1133">Transmembrane helix</keyword>
<dbReference type="Gramene" id="OPUNC01G35480.1">
    <property type="protein sequence ID" value="OPUNC01G35480.1"/>
    <property type="gene ID" value="OPUNC01G35480"/>
</dbReference>
<keyword evidence="4" id="KW-1185">Reference proteome</keyword>
<feature type="transmembrane region" description="Helical" evidence="2">
    <location>
        <begin position="234"/>
        <end position="261"/>
    </location>
</feature>
<feature type="compositionally biased region" description="Acidic residues" evidence="1">
    <location>
        <begin position="46"/>
        <end position="55"/>
    </location>
</feature>
<dbReference type="Proteomes" id="UP000026962">
    <property type="component" value="Chromosome 1"/>
</dbReference>
<organism evidence="3">
    <name type="scientific">Oryza punctata</name>
    <name type="common">Red rice</name>
    <dbReference type="NCBI Taxonomy" id="4537"/>
    <lineage>
        <taxon>Eukaryota</taxon>
        <taxon>Viridiplantae</taxon>
        <taxon>Streptophyta</taxon>
        <taxon>Embryophyta</taxon>
        <taxon>Tracheophyta</taxon>
        <taxon>Spermatophyta</taxon>
        <taxon>Magnoliopsida</taxon>
        <taxon>Liliopsida</taxon>
        <taxon>Poales</taxon>
        <taxon>Poaceae</taxon>
        <taxon>BOP clade</taxon>
        <taxon>Oryzoideae</taxon>
        <taxon>Oryzeae</taxon>
        <taxon>Oryzinae</taxon>
        <taxon>Oryza</taxon>
    </lineage>
</organism>
<proteinExistence type="predicted"/>
<dbReference type="HOGENOM" id="CLU_037690_0_0_1"/>
<evidence type="ECO:0000313" key="3">
    <source>
        <dbReference type="EnsemblPlants" id="OPUNC01G35480.1"/>
    </source>
</evidence>
<evidence type="ECO:0000313" key="4">
    <source>
        <dbReference type="Proteomes" id="UP000026962"/>
    </source>
</evidence>
<feature type="compositionally biased region" description="Basic and acidic residues" evidence="1">
    <location>
        <begin position="58"/>
        <end position="68"/>
    </location>
</feature>
<sequence length="372" mass="40055">MATAAAVEADAEAVTNIGDKSPSTVLGGVNASSDTDASDHFFQEDPLYDTGDEASESSIHESPSDSDVRSTTITLASRQQLELRDGVGSADTKIPSDSDVRSATITFASRCGDGSYLPLLLRHLYSEPLVLLWTIAAFISAYFIFLIFIFSPTMGLSTVFFHMPYPVLLAIAADRFVGPYGGFLVMHLATGWLASLLGSFKIDRGGKAAGFGLISLLLAMIGAVVLWLTPTDTVPISVAGLSILEGAAIFSWVAFVAKFVLHDALLSADHLGYIMLCYIVPYLVMSFFLLLLMTRFGLTGITIGATFLWCLMLFIAGLLGYELSVHAQCNQMMLSRRALELRDGLSSAAGRVRLPPLLLMTRQGVLMINPMN</sequence>
<protein>
    <submittedName>
        <fullName evidence="3">Uncharacterized protein</fullName>
    </submittedName>
</protein>
<evidence type="ECO:0000256" key="1">
    <source>
        <dbReference type="SAM" id="MobiDB-lite"/>
    </source>
</evidence>
<reference evidence="3" key="2">
    <citation type="submission" date="2018-05" db="EMBL/GenBank/DDBJ databases">
        <title>OpunRS2 (Oryza punctata Reference Sequence Version 2).</title>
        <authorList>
            <person name="Zhang J."/>
            <person name="Kudrna D."/>
            <person name="Lee S."/>
            <person name="Talag J."/>
            <person name="Welchert J."/>
            <person name="Wing R.A."/>
        </authorList>
    </citation>
    <scope>NUCLEOTIDE SEQUENCE [LARGE SCALE GENOMIC DNA]</scope>
</reference>